<dbReference type="EMBL" id="ML220178">
    <property type="protein sequence ID" value="TGZ76450.1"/>
    <property type="molecule type" value="Genomic_DNA"/>
</dbReference>
<feature type="compositionally biased region" description="Polar residues" evidence="1">
    <location>
        <begin position="16"/>
        <end position="25"/>
    </location>
</feature>
<evidence type="ECO:0000313" key="2">
    <source>
        <dbReference type="EMBL" id="TGZ76450.1"/>
    </source>
</evidence>
<feature type="region of interest" description="Disordered" evidence="1">
    <location>
        <begin position="1"/>
        <end position="33"/>
    </location>
</feature>
<dbReference type="AlphaFoldDB" id="A0A4S2MHU7"/>
<accession>A0A4S2MHU7</accession>
<evidence type="ECO:0000256" key="1">
    <source>
        <dbReference type="SAM" id="MobiDB-lite"/>
    </source>
</evidence>
<name>A0A4S2MHU7_9PEZI</name>
<protein>
    <submittedName>
        <fullName evidence="2">Uncharacterized protein</fullName>
    </submittedName>
</protein>
<sequence length="74" mass="8109">MLLPIPQLSPFKLPFSQPQNHTPYTLDNDADPEDAKLNAETPSRYATILPDPEQIVDYPWLPYPGSTGGGRGGT</sequence>
<organism evidence="2 3">
    <name type="scientific">Ascodesmis nigricans</name>
    <dbReference type="NCBI Taxonomy" id="341454"/>
    <lineage>
        <taxon>Eukaryota</taxon>
        <taxon>Fungi</taxon>
        <taxon>Dikarya</taxon>
        <taxon>Ascomycota</taxon>
        <taxon>Pezizomycotina</taxon>
        <taxon>Pezizomycetes</taxon>
        <taxon>Pezizales</taxon>
        <taxon>Ascodesmidaceae</taxon>
        <taxon>Ascodesmis</taxon>
    </lineage>
</organism>
<keyword evidence="3" id="KW-1185">Reference proteome</keyword>
<dbReference type="Proteomes" id="UP000298138">
    <property type="component" value="Unassembled WGS sequence"/>
</dbReference>
<proteinExistence type="predicted"/>
<dbReference type="InParanoid" id="A0A4S2MHU7"/>
<gene>
    <name evidence="2" type="ORF">EX30DRAFT_344887</name>
</gene>
<reference evidence="2 3" key="1">
    <citation type="submission" date="2019-04" db="EMBL/GenBank/DDBJ databases">
        <title>Comparative genomics and transcriptomics to analyze fruiting body development in filamentous ascomycetes.</title>
        <authorList>
            <consortium name="DOE Joint Genome Institute"/>
            <person name="Lutkenhaus R."/>
            <person name="Traeger S."/>
            <person name="Breuer J."/>
            <person name="Kuo A."/>
            <person name="Lipzen A."/>
            <person name="Pangilinan J."/>
            <person name="Dilworth D."/>
            <person name="Sandor L."/>
            <person name="Poggeler S."/>
            <person name="Barry K."/>
            <person name="Grigoriev I.V."/>
            <person name="Nowrousian M."/>
        </authorList>
    </citation>
    <scope>NUCLEOTIDE SEQUENCE [LARGE SCALE GENOMIC DNA]</scope>
    <source>
        <strain evidence="2 3">CBS 389.68</strain>
    </source>
</reference>
<evidence type="ECO:0000313" key="3">
    <source>
        <dbReference type="Proteomes" id="UP000298138"/>
    </source>
</evidence>